<dbReference type="Gene3D" id="6.10.140.570">
    <property type="match status" value="1"/>
</dbReference>
<proteinExistence type="inferred from homology"/>
<dbReference type="RefSeq" id="WP_090028313.1">
    <property type="nucleotide sequence ID" value="NZ_FNEB01000003.1"/>
</dbReference>
<dbReference type="InterPro" id="IPR041829">
    <property type="entry name" value="SoxB_N"/>
</dbReference>
<sequence length="565" mass="62232">MISRRDFLQVSMAASALVGASGFGNWARLAAQQSLTQDQLLQFDTFGNVSLIHVTDIHAQLKPIYFREPEVNIGVGENKGAVPHVTGADFRKLYGIDDGSPSHYALTYNDFSSLAQAYGKVGGLDRVATVVNAIRADRPDAILLDGGDTWHGSYTCYQTAGQDMVNVMNALKPDAMTFHWEFTLGSDRVREIVGDLPFAALGQNIFDAEWDEPAEDFAPYKFFERGGAKIAVIGQAFPYMPIANPRWMFPEYSFGIRDEHMQEVVDQVRSEGADLVVVLSHNGFDVDKKMAGVVTGIDVILSGHTHDALPEPVLVGETIIVASGSNGKFVSRVDLDVRDGRMMGFRHKLIPIFSDVIEPDAEVAALIDEQRAPFKDQLEEVIGQTDSLLYRRGNFNGSWDDLICDALLSEREADIAMSPGVRWGPSLIPGDNITREDIWNVTSMTYGKAYRSEMTGEFIKVILEDVADNIFNPDPYYQQGGDMVRIGGMGYRIDISKPQGERISDMTLLKTGEAIDPAKNYVVAGWASVNEGTEGPQIWDVVESHIRKMGTVTVSENNSVKVEGL</sequence>
<evidence type="ECO:0000313" key="5">
    <source>
        <dbReference type="EMBL" id="SDI57299.1"/>
    </source>
</evidence>
<dbReference type="InterPro" id="IPR006311">
    <property type="entry name" value="TAT_signal"/>
</dbReference>
<feature type="domain" description="5'-Nucleotidase C-terminal" evidence="4">
    <location>
        <begin position="398"/>
        <end position="535"/>
    </location>
</feature>
<evidence type="ECO:0000313" key="6">
    <source>
        <dbReference type="Proteomes" id="UP000199340"/>
    </source>
</evidence>
<dbReference type="PRINTS" id="PR01607">
    <property type="entry name" value="APYRASEFAMLY"/>
</dbReference>
<evidence type="ECO:0000259" key="4">
    <source>
        <dbReference type="Pfam" id="PF02872"/>
    </source>
</evidence>
<dbReference type="InterPro" id="IPR006179">
    <property type="entry name" value="5_nucleotidase/apyrase"/>
</dbReference>
<keyword evidence="6" id="KW-1185">Reference proteome</keyword>
<dbReference type="GO" id="GO:0009166">
    <property type="term" value="P:nucleotide catabolic process"/>
    <property type="evidence" value="ECO:0007669"/>
    <property type="project" value="InterPro"/>
</dbReference>
<keyword evidence="2" id="KW-0547">Nucleotide-binding</keyword>
<dbReference type="Proteomes" id="UP000199340">
    <property type="component" value="Unassembled WGS sequence"/>
</dbReference>
<dbReference type="Gene3D" id="3.60.21.10">
    <property type="match status" value="1"/>
</dbReference>
<dbReference type="SUPFAM" id="SSF56300">
    <property type="entry name" value="Metallo-dependent phosphatases"/>
    <property type="match status" value="1"/>
</dbReference>
<dbReference type="SUPFAM" id="SSF55816">
    <property type="entry name" value="5'-nucleotidase (syn. UDP-sugar hydrolase), C-terminal domain"/>
    <property type="match status" value="1"/>
</dbReference>
<dbReference type="InterPro" id="IPR029052">
    <property type="entry name" value="Metallo-depent_PP-like"/>
</dbReference>
<dbReference type="InterPro" id="IPR008334">
    <property type="entry name" value="5'-Nucleotdase_C"/>
</dbReference>
<dbReference type="CDD" id="cd07411">
    <property type="entry name" value="MPP_SoxB_N"/>
    <property type="match status" value="1"/>
</dbReference>
<dbReference type="AlphaFoldDB" id="A0A1G8LNL0"/>
<evidence type="ECO:0000256" key="2">
    <source>
        <dbReference type="RuleBase" id="RU362119"/>
    </source>
</evidence>
<reference evidence="5 6" key="1">
    <citation type="submission" date="2016-10" db="EMBL/GenBank/DDBJ databases">
        <authorList>
            <person name="de Groot N.N."/>
        </authorList>
    </citation>
    <scope>NUCLEOTIDE SEQUENCE [LARGE SCALE GENOMIC DNA]</scope>
    <source>
        <strain evidence="5 6">DSM 28010</strain>
    </source>
</reference>
<dbReference type="InterPro" id="IPR004843">
    <property type="entry name" value="Calcineurin-like_PHP"/>
</dbReference>
<dbReference type="GO" id="GO:0000166">
    <property type="term" value="F:nucleotide binding"/>
    <property type="evidence" value="ECO:0007669"/>
    <property type="project" value="UniProtKB-KW"/>
</dbReference>
<dbReference type="PROSITE" id="PS51318">
    <property type="entry name" value="TAT"/>
    <property type="match status" value="1"/>
</dbReference>
<comment type="similarity">
    <text evidence="2">Belongs to the 5'-nucleotidase family.</text>
</comment>
<keyword evidence="1" id="KW-0732">Signal</keyword>
<dbReference type="GO" id="GO:0016787">
    <property type="term" value="F:hydrolase activity"/>
    <property type="evidence" value="ECO:0007669"/>
    <property type="project" value="UniProtKB-KW"/>
</dbReference>
<evidence type="ECO:0000259" key="3">
    <source>
        <dbReference type="Pfam" id="PF00149"/>
    </source>
</evidence>
<dbReference type="Gene3D" id="3.90.780.10">
    <property type="entry name" value="5'-Nucleotidase, C-terminal domain"/>
    <property type="match status" value="1"/>
</dbReference>
<dbReference type="EMBL" id="FNEB01000003">
    <property type="protein sequence ID" value="SDI57299.1"/>
    <property type="molecule type" value="Genomic_DNA"/>
</dbReference>
<dbReference type="NCBIfam" id="TIGR04486">
    <property type="entry name" value="thiosulf_SoxB"/>
    <property type="match status" value="1"/>
</dbReference>
<dbReference type="InterPro" id="IPR036907">
    <property type="entry name" value="5'-Nucleotdase_C_sf"/>
</dbReference>
<accession>A0A1G8LNL0</accession>
<name>A0A1G8LNL0_9RHOB</name>
<dbReference type="Pfam" id="PF02872">
    <property type="entry name" value="5_nucleotid_C"/>
    <property type="match status" value="1"/>
</dbReference>
<evidence type="ECO:0000256" key="1">
    <source>
        <dbReference type="ARBA" id="ARBA00022729"/>
    </source>
</evidence>
<dbReference type="GO" id="GO:0030288">
    <property type="term" value="C:outer membrane-bounded periplasmic space"/>
    <property type="evidence" value="ECO:0007669"/>
    <property type="project" value="TreeGrafter"/>
</dbReference>
<dbReference type="Pfam" id="PF00149">
    <property type="entry name" value="Metallophos"/>
    <property type="match status" value="1"/>
</dbReference>
<dbReference type="OrthoDB" id="5469761at2"/>
<gene>
    <name evidence="5" type="ORF">SAMN05421850_103389</name>
</gene>
<dbReference type="STRING" id="490829.SAMN05421850_103389"/>
<dbReference type="PANTHER" id="PTHR11575">
    <property type="entry name" value="5'-NUCLEOTIDASE-RELATED"/>
    <property type="match status" value="1"/>
</dbReference>
<protein>
    <submittedName>
        <fullName evidence="5">Sulfur-oxidizing protein SoxB</fullName>
    </submittedName>
</protein>
<keyword evidence="2" id="KW-0378">Hydrolase</keyword>
<organism evidence="5 6">
    <name type="scientific">Lutimaribacter saemankumensis</name>
    <dbReference type="NCBI Taxonomy" id="490829"/>
    <lineage>
        <taxon>Bacteria</taxon>
        <taxon>Pseudomonadati</taxon>
        <taxon>Pseudomonadota</taxon>
        <taxon>Alphaproteobacteria</taxon>
        <taxon>Rhodobacterales</taxon>
        <taxon>Roseobacteraceae</taxon>
        <taxon>Lutimaribacter</taxon>
    </lineage>
</organism>
<dbReference type="PANTHER" id="PTHR11575:SF42">
    <property type="entry name" value="SULFUR OXIDATION PROTEIN SOXB"/>
    <property type="match status" value="1"/>
</dbReference>
<feature type="domain" description="Calcineurin-like phosphoesterase" evidence="3">
    <location>
        <begin position="51"/>
        <end position="307"/>
    </location>
</feature>
<dbReference type="InterPro" id="IPR030998">
    <property type="entry name" value="Thiosulf_SoxB"/>
</dbReference>